<dbReference type="PRINTS" id="PR00133">
    <property type="entry name" value="GLHYDRLASE3"/>
</dbReference>
<dbReference type="FunFam" id="2.60.40.10:FF:000495">
    <property type="entry name" value="Periplasmic beta-glucosidase"/>
    <property type="match status" value="1"/>
</dbReference>
<evidence type="ECO:0000256" key="1">
    <source>
        <dbReference type="ARBA" id="ARBA00005336"/>
    </source>
</evidence>
<dbReference type="Proteomes" id="UP000518887">
    <property type="component" value="Unassembled WGS sequence"/>
</dbReference>
<keyword evidence="7" id="KW-1185">Reference proteome</keyword>
<dbReference type="InterPro" id="IPR002772">
    <property type="entry name" value="Glyco_hydro_3_C"/>
</dbReference>
<evidence type="ECO:0000256" key="3">
    <source>
        <dbReference type="ARBA" id="ARBA00023277"/>
    </source>
</evidence>
<dbReference type="Gene3D" id="3.20.20.300">
    <property type="entry name" value="Glycoside hydrolase, family 3, N-terminal domain"/>
    <property type="match status" value="1"/>
</dbReference>
<keyword evidence="3" id="KW-0119">Carbohydrate metabolism</keyword>
<dbReference type="SUPFAM" id="SSF52279">
    <property type="entry name" value="Beta-D-glucan exohydrolase, C-terminal domain"/>
    <property type="match status" value="1"/>
</dbReference>
<dbReference type="InterPro" id="IPR013783">
    <property type="entry name" value="Ig-like_fold"/>
</dbReference>
<dbReference type="PANTHER" id="PTHR42715:SF10">
    <property type="entry name" value="BETA-GLUCOSIDASE"/>
    <property type="match status" value="1"/>
</dbReference>
<organism evidence="6 7">
    <name type="scientific">Treponema ruminis</name>
    <dbReference type="NCBI Taxonomy" id="744515"/>
    <lineage>
        <taxon>Bacteria</taxon>
        <taxon>Pseudomonadati</taxon>
        <taxon>Spirochaetota</taxon>
        <taxon>Spirochaetia</taxon>
        <taxon>Spirochaetales</taxon>
        <taxon>Treponemataceae</taxon>
        <taxon>Treponema</taxon>
    </lineage>
</organism>
<dbReference type="PANTHER" id="PTHR42715">
    <property type="entry name" value="BETA-GLUCOSIDASE"/>
    <property type="match status" value="1"/>
</dbReference>
<evidence type="ECO:0000313" key="7">
    <source>
        <dbReference type="Proteomes" id="UP000518887"/>
    </source>
</evidence>
<dbReference type="InterPro" id="IPR026891">
    <property type="entry name" value="Fn3-like"/>
</dbReference>
<dbReference type="RefSeq" id="WP_184658752.1">
    <property type="nucleotide sequence ID" value="NZ_CP031518.1"/>
</dbReference>
<keyword evidence="2 4" id="KW-0378">Hydrolase</keyword>
<dbReference type="Pfam" id="PF14310">
    <property type="entry name" value="Fn3-like"/>
    <property type="match status" value="1"/>
</dbReference>
<sequence length="760" mass="84676">MAHSDSQIEELVKKMTLEEKCGLLSGLDFWHTKTVERLGVPNIMVSDGPHGLRKQDLAGDHLGMNDSIKAVCFPAACATASSFDREVLKKLGETLGDECQAEDVSTILGPAINIKRSPLCGRNFEYVSEDPYLAGELSATYINAVQSKKVGTSLKHFALNNQEYRRLTNSSNCDERTMREIYLPAFEIAVKKAQPATIMHSYNLINGEYVGECKWLLDQVLRQEWGFKGLVMSDWGAVSDRVRALEAGCDLEMPASRGVNDKKVLEAVKKNPELEKTLDKTCRRILRWVYDFEDNRQKGCFDFEAHHKIAREIEEESIVLLKNDGVLPLNEGSKIAVIGEFAEKPRFQGGGSSHINTKNVTSAISALKEKGIAFDYAKGFFSENRGKSESEIKALIDEAFALAQKAETVVVFAGLPDSFESEGYDRKHLDLPAEQNELIEKIAALGKRVIVILHNGSPVVLPWVEKVNAVVEAYLGGEAVGEAVVNVIFGKVNPSGKLAETFPLRLEDTPSFTCFANDKTNTNYGEGIFVGYRYYDTRKMKVLFPFGHGLSYTTFEYESVSVSKKSFSDNETVEVTVKVKNTGKVDGKEIVQLYVSDKTASASRPAKELKGFEKVFIAAGKSAEVKFTLDKRSLAWYNTDIHDWYAASGKYEILIGASSRDIRLSETLDFTTSQKIPLEITPDTCAGDILRDERTAKILRDFTEAHSDQEEGESSKEAISQEMRDEMFDGLPIRNLLMMGNNATQEEFEEMVEKLKKAVK</sequence>
<dbReference type="InterPro" id="IPR001764">
    <property type="entry name" value="Glyco_hydro_3_N"/>
</dbReference>
<protein>
    <submittedName>
        <fullName evidence="6">Beta-glucosidase</fullName>
        <ecNumber evidence="6">3.2.1.21</ecNumber>
    </submittedName>
</protein>
<gene>
    <name evidence="6" type="ORF">HNP76_001313</name>
</gene>
<dbReference type="PROSITE" id="PS00775">
    <property type="entry name" value="GLYCOSYL_HYDROL_F3"/>
    <property type="match status" value="1"/>
</dbReference>
<dbReference type="AlphaFoldDB" id="A0A7W8G8S0"/>
<dbReference type="Gene3D" id="2.60.40.10">
    <property type="entry name" value="Immunoglobulins"/>
    <property type="match status" value="1"/>
</dbReference>
<evidence type="ECO:0000256" key="2">
    <source>
        <dbReference type="ARBA" id="ARBA00022801"/>
    </source>
</evidence>
<dbReference type="Gene3D" id="3.40.50.1700">
    <property type="entry name" value="Glycoside hydrolase family 3 C-terminal domain"/>
    <property type="match status" value="1"/>
</dbReference>
<dbReference type="InterPro" id="IPR019800">
    <property type="entry name" value="Glyco_hydro_3_AS"/>
</dbReference>
<comment type="similarity">
    <text evidence="1 4">Belongs to the glycosyl hydrolase 3 family.</text>
</comment>
<dbReference type="SUPFAM" id="SSF51445">
    <property type="entry name" value="(Trans)glycosidases"/>
    <property type="match status" value="1"/>
</dbReference>
<proteinExistence type="inferred from homology"/>
<reference evidence="6 7" key="1">
    <citation type="submission" date="2020-08" db="EMBL/GenBank/DDBJ databases">
        <title>Genomic Encyclopedia of Type Strains, Phase IV (KMG-IV): sequencing the most valuable type-strain genomes for metagenomic binning, comparative biology and taxonomic classification.</title>
        <authorList>
            <person name="Goeker M."/>
        </authorList>
    </citation>
    <scope>NUCLEOTIDE SEQUENCE [LARGE SCALE GENOMIC DNA]</scope>
    <source>
        <strain evidence="6 7">DSM 103462</strain>
    </source>
</reference>
<evidence type="ECO:0000259" key="5">
    <source>
        <dbReference type="SMART" id="SM01217"/>
    </source>
</evidence>
<dbReference type="EC" id="3.2.1.21" evidence="6"/>
<dbReference type="SMART" id="SM01217">
    <property type="entry name" value="Fn3_like"/>
    <property type="match status" value="1"/>
</dbReference>
<dbReference type="EMBL" id="JACHFQ010000004">
    <property type="protein sequence ID" value="MBB5225945.1"/>
    <property type="molecule type" value="Genomic_DNA"/>
</dbReference>
<dbReference type="InterPro" id="IPR036962">
    <property type="entry name" value="Glyco_hydro_3_N_sf"/>
</dbReference>
<dbReference type="GO" id="GO:0005975">
    <property type="term" value="P:carbohydrate metabolic process"/>
    <property type="evidence" value="ECO:0007669"/>
    <property type="project" value="InterPro"/>
</dbReference>
<dbReference type="Pfam" id="PF01915">
    <property type="entry name" value="Glyco_hydro_3_C"/>
    <property type="match status" value="1"/>
</dbReference>
<dbReference type="Pfam" id="PF00933">
    <property type="entry name" value="Glyco_hydro_3"/>
    <property type="match status" value="1"/>
</dbReference>
<keyword evidence="4 6" id="KW-0326">Glycosidase</keyword>
<name>A0A7W8G8S0_9SPIR</name>
<comment type="caution">
    <text evidence="6">The sequence shown here is derived from an EMBL/GenBank/DDBJ whole genome shotgun (WGS) entry which is preliminary data.</text>
</comment>
<dbReference type="GO" id="GO:0008422">
    <property type="term" value="F:beta-glucosidase activity"/>
    <property type="evidence" value="ECO:0007669"/>
    <property type="project" value="UniProtKB-EC"/>
</dbReference>
<evidence type="ECO:0000313" key="6">
    <source>
        <dbReference type="EMBL" id="MBB5225945.1"/>
    </source>
</evidence>
<dbReference type="InterPro" id="IPR050288">
    <property type="entry name" value="Cellulose_deg_GH3"/>
</dbReference>
<dbReference type="InterPro" id="IPR017853">
    <property type="entry name" value="GH"/>
</dbReference>
<evidence type="ECO:0000256" key="4">
    <source>
        <dbReference type="RuleBase" id="RU361161"/>
    </source>
</evidence>
<accession>A0A7W8G8S0</accession>
<feature type="domain" description="Fibronectin type III-like" evidence="5">
    <location>
        <begin position="589"/>
        <end position="659"/>
    </location>
</feature>
<dbReference type="InterPro" id="IPR036881">
    <property type="entry name" value="Glyco_hydro_3_C_sf"/>
</dbReference>